<evidence type="ECO:0000256" key="12">
    <source>
        <dbReference type="ARBA" id="ARBA00023278"/>
    </source>
</evidence>
<dbReference type="Pfam" id="PF14598">
    <property type="entry name" value="PAS_11"/>
    <property type="match status" value="1"/>
</dbReference>
<feature type="domain" description="PAS" evidence="14">
    <location>
        <begin position="242"/>
        <end position="311"/>
    </location>
</feature>
<protein>
    <recommendedName>
        <fullName evidence="3">Hypoxia-inducible factor 1-alpha</fullName>
    </recommendedName>
</protein>
<dbReference type="InterPro" id="IPR011598">
    <property type="entry name" value="bHLH_dom"/>
</dbReference>
<keyword evidence="9" id="KW-0010">Activator</keyword>
<evidence type="ECO:0000256" key="7">
    <source>
        <dbReference type="ARBA" id="ARBA00023015"/>
    </source>
</evidence>
<dbReference type="AlphaFoldDB" id="A0A8C1WCX3"/>
<dbReference type="SUPFAM" id="SSF47459">
    <property type="entry name" value="HLH, helix-loop-helix DNA-binding domain"/>
    <property type="match status" value="1"/>
</dbReference>
<feature type="domain" description="BHLH" evidence="15">
    <location>
        <begin position="39"/>
        <end position="92"/>
    </location>
</feature>
<evidence type="ECO:0000313" key="16">
    <source>
        <dbReference type="Ensembl" id="ENSCCRP00015065493.1"/>
    </source>
</evidence>
<dbReference type="GO" id="GO:0071456">
    <property type="term" value="P:cellular response to hypoxia"/>
    <property type="evidence" value="ECO:0007669"/>
    <property type="project" value="TreeGrafter"/>
</dbReference>
<dbReference type="Pfam" id="PF23171">
    <property type="entry name" value="bHLH_HIF1A"/>
    <property type="match status" value="1"/>
</dbReference>
<dbReference type="Ensembl" id="ENSCCRT00015067652.1">
    <property type="protein sequence ID" value="ENSCCRP00015065493.1"/>
    <property type="gene ID" value="ENSCCRG00015026697.1"/>
</dbReference>
<dbReference type="InterPro" id="IPR014887">
    <property type="entry name" value="HIF-1_CTAD"/>
</dbReference>
<evidence type="ECO:0000256" key="4">
    <source>
        <dbReference type="ARBA" id="ARBA00022490"/>
    </source>
</evidence>
<dbReference type="PANTHER" id="PTHR23043">
    <property type="entry name" value="HYPOXIA-INDUCIBLE FACTOR 1 ALPHA"/>
    <property type="match status" value="1"/>
</dbReference>
<evidence type="ECO:0000256" key="9">
    <source>
        <dbReference type="ARBA" id="ARBA00023159"/>
    </source>
</evidence>
<dbReference type="GO" id="GO:0046983">
    <property type="term" value="F:protein dimerization activity"/>
    <property type="evidence" value="ECO:0007669"/>
    <property type="project" value="InterPro"/>
</dbReference>
<keyword evidence="10" id="KW-0804">Transcription</keyword>
<keyword evidence="6" id="KW-0832">Ubl conjugation</keyword>
<dbReference type="CDD" id="cd00130">
    <property type="entry name" value="PAS"/>
    <property type="match status" value="2"/>
</dbReference>
<comment type="subcellular location">
    <subcellularLocation>
        <location evidence="2">Cytoplasm</location>
    </subcellularLocation>
    <subcellularLocation>
        <location evidence="1">Nucleus</location>
    </subcellularLocation>
</comment>
<name>A0A8C1WCX3_CYPCA</name>
<sequence length="689" mass="78566">MTSKHLETVRDQLSDECHGKARRKHIFIEQKKRRVCTEWRKAHSRLAAQSRRRKESQLFKELTALLPLDPSMDGQRDKASVIRLTIAYLHLRDLMNTIDSYALSMMTQSSPPSPGVSHESHERELLDSALGGFVVLLSLNGKVIFTTKGITTHTGINQMDLIGRSLFEFLHPCDQMEVKDLLTRLIGNRGQQECEVFLRIKSVMNQKLTPWKIIQCTGKKKSSATPGSSCLVLQCRVLPMQEVTELNAALNINTFMSVHSPDMKFTYCHSRVVKLTGFRDTELLGQSVYQYYHPSDCQQIRKAHVYLLSKGQVSTGKYRLLHRHGGYVWAETDASLVCNSRTGVPESVVCINYILSGVEQPDLTYLLKQTEQLLKPRDSLLTESQPAAFPLPTAQLDKTKSDEHNSPSTALNQRESDIQEVHDCTEITHNTEECCNFNCDLCELDLDSLAPYIPMHGEDFLLTPVLEATEDSTELNMCRSSFNSPHQKLDPRLQNSERMVFLPVKRLTHTQQSVSRFFLTNRNNDTDLISTQQWNESLDLVNRNSKVYNYKQHNYQLFSTESETYLWREDALKVLQHPNRTHWSFDGSTPRPYGGDPDTLGIKFRSLPENPKHHPQNRRHRADVKALPEPLTLPVLSGWECEVNAPLDPTSYLLQEEQRCPEECHCCSSSSAATGNQTCKKSHDFYADT</sequence>
<evidence type="ECO:0000256" key="11">
    <source>
        <dbReference type="ARBA" id="ARBA00023242"/>
    </source>
</evidence>
<dbReference type="InterPro" id="IPR021537">
    <property type="entry name" value="HIF_alpha-like"/>
</dbReference>
<evidence type="ECO:0000259" key="15">
    <source>
        <dbReference type="PROSITE" id="PS50888"/>
    </source>
</evidence>
<proteinExistence type="predicted"/>
<feature type="region of interest" description="Disordered" evidence="13">
    <location>
        <begin position="391"/>
        <end position="414"/>
    </location>
</feature>
<dbReference type="InterPro" id="IPR001610">
    <property type="entry name" value="PAC"/>
</dbReference>
<feature type="domain" description="PAS" evidence="14">
    <location>
        <begin position="118"/>
        <end position="189"/>
    </location>
</feature>
<keyword evidence="8" id="KW-0238">DNA-binding</keyword>
<dbReference type="GO" id="GO:0048513">
    <property type="term" value="P:animal organ development"/>
    <property type="evidence" value="ECO:0007669"/>
    <property type="project" value="UniProtKB-ARBA"/>
</dbReference>
<dbReference type="PROSITE" id="PS50112">
    <property type="entry name" value="PAS"/>
    <property type="match status" value="2"/>
</dbReference>
<dbReference type="Pfam" id="PF08778">
    <property type="entry name" value="HIF-1a_CTAD"/>
    <property type="match status" value="1"/>
</dbReference>
<dbReference type="Pfam" id="PF11413">
    <property type="entry name" value="HIF-1"/>
    <property type="match status" value="1"/>
</dbReference>
<evidence type="ECO:0000256" key="13">
    <source>
        <dbReference type="SAM" id="MobiDB-lite"/>
    </source>
</evidence>
<dbReference type="Pfam" id="PF00989">
    <property type="entry name" value="PAS"/>
    <property type="match status" value="1"/>
</dbReference>
<reference evidence="16" key="1">
    <citation type="submission" date="2025-08" db="UniProtKB">
        <authorList>
            <consortium name="Ensembl"/>
        </authorList>
    </citation>
    <scope>IDENTIFICATION</scope>
</reference>
<dbReference type="Proteomes" id="UP000694700">
    <property type="component" value="Unplaced"/>
</dbReference>
<evidence type="ECO:0000256" key="1">
    <source>
        <dbReference type="ARBA" id="ARBA00004123"/>
    </source>
</evidence>
<dbReference type="NCBIfam" id="TIGR00229">
    <property type="entry name" value="sensory_box"/>
    <property type="match status" value="1"/>
</dbReference>
<keyword evidence="11" id="KW-0539">Nucleus</keyword>
<dbReference type="GO" id="GO:0005634">
    <property type="term" value="C:nucleus"/>
    <property type="evidence" value="ECO:0007669"/>
    <property type="project" value="UniProtKB-SubCell"/>
</dbReference>
<dbReference type="PANTHER" id="PTHR23043:SF7">
    <property type="entry name" value="HYPOXIA-INDUCIBLE FACTOR 1-ALPHA"/>
    <property type="match status" value="1"/>
</dbReference>
<dbReference type="SMART" id="SM00086">
    <property type="entry name" value="PAC"/>
    <property type="match status" value="1"/>
</dbReference>
<dbReference type="GO" id="GO:0000977">
    <property type="term" value="F:RNA polymerase II transcription regulatory region sequence-specific DNA binding"/>
    <property type="evidence" value="ECO:0007669"/>
    <property type="project" value="TreeGrafter"/>
</dbReference>
<keyword evidence="7" id="KW-0805">Transcription regulation</keyword>
<dbReference type="SMART" id="SM00091">
    <property type="entry name" value="PAS"/>
    <property type="match status" value="2"/>
</dbReference>
<dbReference type="InterPro" id="IPR035965">
    <property type="entry name" value="PAS-like_dom_sf"/>
</dbReference>
<dbReference type="GO" id="GO:0000981">
    <property type="term" value="F:DNA-binding transcription factor activity, RNA polymerase II-specific"/>
    <property type="evidence" value="ECO:0007669"/>
    <property type="project" value="TreeGrafter"/>
</dbReference>
<evidence type="ECO:0000256" key="8">
    <source>
        <dbReference type="ARBA" id="ARBA00023125"/>
    </source>
</evidence>
<evidence type="ECO:0000256" key="6">
    <source>
        <dbReference type="ARBA" id="ARBA00022843"/>
    </source>
</evidence>
<dbReference type="FunFam" id="3.30.450.20:FF:000015">
    <property type="entry name" value="Hypoxia-inducible factor 1-alpha isoform 1"/>
    <property type="match status" value="1"/>
</dbReference>
<keyword evidence="4" id="KW-0963">Cytoplasm</keyword>
<organism evidence="16 17">
    <name type="scientific">Cyprinus carpio</name>
    <name type="common">Common carp</name>
    <dbReference type="NCBI Taxonomy" id="7962"/>
    <lineage>
        <taxon>Eukaryota</taxon>
        <taxon>Metazoa</taxon>
        <taxon>Chordata</taxon>
        <taxon>Craniata</taxon>
        <taxon>Vertebrata</taxon>
        <taxon>Euteleostomi</taxon>
        <taxon>Actinopterygii</taxon>
        <taxon>Neopterygii</taxon>
        <taxon>Teleostei</taxon>
        <taxon>Ostariophysi</taxon>
        <taxon>Cypriniformes</taxon>
        <taxon>Cyprinidae</taxon>
        <taxon>Cyprininae</taxon>
        <taxon>Cyprinus</taxon>
    </lineage>
</organism>
<dbReference type="SUPFAM" id="SSF55785">
    <property type="entry name" value="PYP-like sensor domain (PAS domain)"/>
    <property type="match status" value="2"/>
</dbReference>
<dbReference type="InterPro" id="IPR036638">
    <property type="entry name" value="HLH_DNA-bd_sf"/>
</dbReference>
<evidence type="ECO:0000256" key="3">
    <source>
        <dbReference type="ARBA" id="ARBA00014446"/>
    </source>
</evidence>
<dbReference type="InterPro" id="IPR013767">
    <property type="entry name" value="PAS_fold"/>
</dbReference>
<dbReference type="SMART" id="SM00353">
    <property type="entry name" value="HLH"/>
    <property type="match status" value="1"/>
</dbReference>
<accession>A0A8C1WCX3</accession>
<keyword evidence="12" id="KW-0379">Hydroxylation</keyword>
<evidence type="ECO:0000259" key="14">
    <source>
        <dbReference type="PROSITE" id="PS50112"/>
    </source>
</evidence>
<dbReference type="InterPro" id="IPR000014">
    <property type="entry name" value="PAS"/>
</dbReference>
<evidence type="ECO:0000256" key="10">
    <source>
        <dbReference type="ARBA" id="ARBA00023163"/>
    </source>
</evidence>
<keyword evidence="5" id="KW-0677">Repeat</keyword>
<dbReference type="PROSITE" id="PS50888">
    <property type="entry name" value="BHLH"/>
    <property type="match status" value="1"/>
</dbReference>
<dbReference type="GO" id="GO:0005737">
    <property type="term" value="C:cytoplasm"/>
    <property type="evidence" value="ECO:0007669"/>
    <property type="project" value="UniProtKB-SubCell"/>
</dbReference>
<evidence type="ECO:0000256" key="5">
    <source>
        <dbReference type="ARBA" id="ARBA00022737"/>
    </source>
</evidence>
<evidence type="ECO:0000256" key="2">
    <source>
        <dbReference type="ARBA" id="ARBA00004496"/>
    </source>
</evidence>
<evidence type="ECO:0000313" key="17">
    <source>
        <dbReference type="Proteomes" id="UP000694700"/>
    </source>
</evidence>
<dbReference type="Gene3D" id="3.30.450.20">
    <property type="entry name" value="PAS domain"/>
    <property type="match status" value="2"/>
</dbReference>